<protein>
    <submittedName>
        <fullName evidence="1">T6SS effector amidase Tae4 family protein</fullName>
    </submittedName>
</protein>
<evidence type="ECO:0000313" key="2">
    <source>
        <dbReference type="Proteomes" id="UP001574673"/>
    </source>
</evidence>
<dbReference type="EMBL" id="JBEUWX010000002">
    <property type="protein sequence ID" value="MFA9950201.1"/>
    <property type="molecule type" value="Genomic_DNA"/>
</dbReference>
<dbReference type="Gene3D" id="3.90.1720.80">
    <property type="match status" value="1"/>
</dbReference>
<gene>
    <name evidence="1" type="ORF">ABCS64_07700</name>
</gene>
<proteinExistence type="predicted"/>
<dbReference type="Proteomes" id="UP001574673">
    <property type="component" value="Unassembled WGS sequence"/>
</dbReference>
<accession>A0ABV4UF27</accession>
<evidence type="ECO:0000313" key="1">
    <source>
        <dbReference type="EMBL" id="MFA9950201.1"/>
    </source>
</evidence>
<reference evidence="2" key="1">
    <citation type="submission" date="2024-06" db="EMBL/GenBank/DDBJ databases">
        <title>Radixoralia hellwigii gen. nov., sp nov., isolated from a root canal in the human oral cavity.</title>
        <authorList>
            <person name="Bartsch S."/>
            <person name="Wittmer A."/>
            <person name="Schulz A.-K."/>
            <person name="Neumann-Schaal M."/>
            <person name="Wolf J."/>
            <person name="Gronow S."/>
            <person name="Tennert C."/>
            <person name="Haecker G."/>
            <person name="Cieplik F."/>
            <person name="Al-Ahmad A."/>
        </authorList>
    </citation>
    <scope>NUCLEOTIDE SEQUENCE [LARGE SCALE GENOMIC DNA]</scope>
    <source>
        <strain evidence="2">Wk13</strain>
    </source>
</reference>
<dbReference type="Pfam" id="PF14113">
    <property type="entry name" value="Tae4"/>
    <property type="match status" value="1"/>
</dbReference>
<dbReference type="InterPro" id="IPR025562">
    <property type="entry name" value="Tae4"/>
</dbReference>
<name>A0ABV4UF27_9RHOO</name>
<dbReference type="RefSeq" id="WP_418891272.1">
    <property type="nucleotide sequence ID" value="NZ_JBEUWX010000002.1"/>
</dbReference>
<comment type="caution">
    <text evidence="1">The sequence shown here is derived from an EMBL/GenBank/DDBJ whole genome shotgun (WGS) entry which is preliminary data.</text>
</comment>
<dbReference type="Gene3D" id="4.10.280.80">
    <property type="match status" value="1"/>
</dbReference>
<keyword evidence="2" id="KW-1185">Reference proteome</keyword>
<sequence>MKPLYSVVKKHHYSSAKFSSNFVSGENLYEEIGYDQAALVKQNASYENTCATRMSLALIKSGMPVHGRLRIKAGQYKGKFLEPGAKLLADQLSKSHLLGKPKIFKNASEAAAKLEGKRGIIFFWKIEGYRGGHIDLIEPLNKTYICNSVCFPNSSEIWFWSLD</sequence>
<organism evidence="1 2">
    <name type="scientific">Dentiradicibacter hellwigii</name>
    <dbReference type="NCBI Taxonomy" id="3149053"/>
    <lineage>
        <taxon>Bacteria</taxon>
        <taxon>Pseudomonadati</taxon>
        <taxon>Pseudomonadota</taxon>
        <taxon>Betaproteobacteria</taxon>
        <taxon>Rhodocyclales</taxon>
        <taxon>Rhodocyclaceae</taxon>
        <taxon>Dentiradicibacter</taxon>
    </lineage>
</organism>